<dbReference type="InterPro" id="IPR001296">
    <property type="entry name" value="Glyco_trans_1"/>
</dbReference>
<protein>
    <recommendedName>
        <fullName evidence="1">Glycosyl transferase family 1 domain-containing protein</fullName>
    </recommendedName>
</protein>
<reference evidence="2 3" key="1">
    <citation type="submission" date="2020-05" db="EMBL/GenBank/DDBJ databases">
        <title>Draft genome sequence of Desulfovibrio sp. strain HN2T.</title>
        <authorList>
            <person name="Ueno A."/>
            <person name="Tamazawa S."/>
            <person name="Tamamura S."/>
            <person name="Murakami T."/>
            <person name="Kiyama T."/>
            <person name="Inomata H."/>
            <person name="Amano Y."/>
            <person name="Miyakawa K."/>
            <person name="Tamaki H."/>
            <person name="Naganuma T."/>
            <person name="Kaneko K."/>
        </authorList>
    </citation>
    <scope>NUCLEOTIDE SEQUENCE [LARGE SCALE GENOMIC DNA]</scope>
    <source>
        <strain evidence="2 3">HN2</strain>
    </source>
</reference>
<sequence>MRRILFIVEQCNPEWASVPLVAFNLWDALSQRADVHLVTHERNKDALEKVRNRNGQNRHIDYIGESTLLKRYFAFVSGMTTRGGTNWPLFHALSYPVYASFNSRVYAAFSQAVRQGKYDVVHAFTPVLPRYPVAMVRACETTPFVLGPVNGGLPFPPAFGEVRRKESGLFNFLRSFTRLIPGYAQTYNKAASVLAGSRYTREMLEHRFTGLAPRMALFHENGLAQDFFRPHQTTSQVFTLLFTGRLVPYKGADMLLDALARSGLDAFRLIIVGDGPERPNLEKQAATLGLTDKVHFTGWVPQKETAPYYAQADLFAFPSVREFGGAVVLEAMAAGLPCVVVDHGGISEYVDESCGIRIAPESREHVVNGFAEAIRHLAQDRDHRETLAHGAVIRAESYRWESKADWLIAHYEQLLGSTHPKEHP</sequence>
<dbReference type="SUPFAM" id="SSF53756">
    <property type="entry name" value="UDP-Glycosyltransferase/glycogen phosphorylase"/>
    <property type="match status" value="1"/>
</dbReference>
<feature type="domain" description="Glycosyl transferase family 1" evidence="1">
    <location>
        <begin position="229"/>
        <end position="386"/>
    </location>
</feature>
<dbReference type="RefSeq" id="WP_174406063.1">
    <property type="nucleotide sequence ID" value="NZ_BLVO01000013.1"/>
</dbReference>
<dbReference type="Pfam" id="PF00534">
    <property type="entry name" value="Glycos_transf_1"/>
    <property type="match status" value="1"/>
</dbReference>
<comment type="caution">
    <text evidence="2">The sequence shown here is derived from an EMBL/GenBank/DDBJ whole genome shotgun (WGS) entry which is preliminary data.</text>
</comment>
<organism evidence="2 3">
    <name type="scientific">Desulfovibrio subterraneus</name>
    <dbReference type="NCBI Taxonomy" id="2718620"/>
    <lineage>
        <taxon>Bacteria</taxon>
        <taxon>Pseudomonadati</taxon>
        <taxon>Thermodesulfobacteriota</taxon>
        <taxon>Desulfovibrionia</taxon>
        <taxon>Desulfovibrionales</taxon>
        <taxon>Desulfovibrionaceae</taxon>
        <taxon>Desulfovibrio</taxon>
    </lineage>
</organism>
<dbReference type="PANTHER" id="PTHR45947:SF3">
    <property type="entry name" value="SULFOQUINOVOSYL TRANSFERASE SQD2"/>
    <property type="match status" value="1"/>
</dbReference>
<dbReference type="AlphaFoldDB" id="A0A7J0BMQ3"/>
<dbReference type="Proteomes" id="UP000503840">
    <property type="component" value="Unassembled WGS sequence"/>
</dbReference>
<dbReference type="EMBL" id="BLVO01000013">
    <property type="protein sequence ID" value="GFM34472.1"/>
    <property type="molecule type" value="Genomic_DNA"/>
</dbReference>
<keyword evidence="3" id="KW-1185">Reference proteome</keyword>
<dbReference type="CDD" id="cd03801">
    <property type="entry name" value="GT4_PimA-like"/>
    <property type="match status" value="1"/>
</dbReference>
<evidence type="ECO:0000259" key="1">
    <source>
        <dbReference type="Pfam" id="PF00534"/>
    </source>
</evidence>
<name>A0A7J0BMQ3_9BACT</name>
<accession>A0A7J0BMQ3</accession>
<dbReference type="PANTHER" id="PTHR45947">
    <property type="entry name" value="SULFOQUINOVOSYL TRANSFERASE SQD2"/>
    <property type="match status" value="1"/>
</dbReference>
<evidence type="ECO:0000313" key="3">
    <source>
        <dbReference type="Proteomes" id="UP000503840"/>
    </source>
</evidence>
<proteinExistence type="predicted"/>
<evidence type="ECO:0000313" key="2">
    <source>
        <dbReference type="EMBL" id="GFM34472.1"/>
    </source>
</evidence>
<dbReference type="InterPro" id="IPR050194">
    <property type="entry name" value="Glycosyltransferase_grp1"/>
</dbReference>
<gene>
    <name evidence="2" type="ORF">DSM101010T_28370</name>
</gene>
<dbReference type="GO" id="GO:0016757">
    <property type="term" value="F:glycosyltransferase activity"/>
    <property type="evidence" value="ECO:0007669"/>
    <property type="project" value="InterPro"/>
</dbReference>
<dbReference type="Gene3D" id="3.40.50.2000">
    <property type="entry name" value="Glycogen Phosphorylase B"/>
    <property type="match status" value="2"/>
</dbReference>